<comment type="caution">
    <text evidence="1">The sequence shown here is derived from an EMBL/GenBank/DDBJ whole genome shotgun (WGS) entry which is preliminary data.</text>
</comment>
<organism evidence="1 2">
    <name type="scientific">Deinococcus oregonensis</name>
    <dbReference type="NCBI Taxonomy" id="1805970"/>
    <lineage>
        <taxon>Bacteria</taxon>
        <taxon>Thermotogati</taxon>
        <taxon>Deinococcota</taxon>
        <taxon>Deinococci</taxon>
        <taxon>Deinococcales</taxon>
        <taxon>Deinococcaceae</taxon>
        <taxon>Deinococcus</taxon>
    </lineage>
</organism>
<protein>
    <submittedName>
        <fullName evidence="1">Uncharacterized protein</fullName>
    </submittedName>
</protein>
<proteinExistence type="predicted"/>
<name>A0ABV6AUY0_9DEIO</name>
<dbReference type="RefSeq" id="WP_380006131.1">
    <property type="nucleotide sequence ID" value="NZ_JBHLYR010000013.1"/>
</dbReference>
<keyword evidence="2" id="KW-1185">Reference proteome</keyword>
<reference evidence="1 2" key="1">
    <citation type="submission" date="2024-09" db="EMBL/GenBank/DDBJ databases">
        <authorList>
            <person name="Sun Q."/>
            <person name="Mori K."/>
        </authorList>
    </citation>
    <scope>NUCLEOTIDE SEQUENCE [LARGE SCALE GENOMIC DNA]</scope>
    <source>
        <strain evidence="1 2">JCM 13503</strain>
    </source>
</reference>
<dbReference type="EMBL" id="JBHLYR010000013">
    <property type="protein sequence ID" value="MFB9991323.1"/>
    <property type="molecule type" value="Genomic_DNA"/>
</dbReference>
<dbReference type="Proteomes" id="UP001589733">
    <property type="component" value="Unassembled WGS sequence"/>
</dbReference>
<sequence>MVQRLLNDIRLALLAQPPTSTWGAAEHGRALTLLGELGQDWETQGVRVAALQDLGQLSSQLDMVAATVTRANLEALSCHLRSALDAAALDLEQPDPDLGRWHVPG</sequence>
<accession>A0ABV6AUY0</accession>
<gene>
    <name evidence="1" type="ORF">ACFFLM_04930</name>
</gene>
<evidence type="ECO:0000313" key="2">
    <source>
        <dbReference type="Proteomes" id="UP001589733"/>
    </source>
</evidence>
<evidence type="ECO:0000313" key="1">
    <source>
        <dbReference type="EMBL" id="MFB9991323.1"/>
    </source>
</evidence>